<dbReference type="AlphaFoldDB" id="A0A9W4TCK2"/>
<gene>
    <name evidence="1" type="ORF">FWILDA_LOCUS19920</name>
</gene>
<feature type="non-terminal residue" evidence="1">
    <location>
        <position position="1"/>
    </location>
</feature>
<keyword evidence="2" id="KW-1185">Reference proteome</keyword>
<evidence type="ECO:0000313" key="1">
    <source>
        <dbReference type="EMBL" id="CAI2201147.1"/>
    </source>
</evidence>
<accession>A0A9W4TCK2</accession>
<sequence length="49" mass="5441">SACDNQYTQLNRDKVISGIFQDKRDSGISYCIACIVRYLGFSTIPGLIP</sequence>
<name>A0A9W4TCK2_9GLOM</name>
<dbReference type="Proteomes" id="UP001153678">
    <property type="component" value="Unassembled WGS sequence"/>
</dbReference>
<proteinExistence type="predicted"/>
<dbReference type="EMBL" id="CAMKVN010026671">
    <property type="protein sequence ID" value="CAI2201147.1"/>
    <property type="molecule type" value="Genomic_DNA"/>
</dbReference>
<evidence type="ECO:0000313" key="2">
    <source>
        <dbReference type="Proteomes" id="UP001153678"/>
    </source>
</evidence>
<comment type="caution">
    <text evidence="1">The sequence shown here is derived from an EMBL/GenBank/DDBJ whole genome shotgun (WGS) entry which is preliminary data.</text>
</comment>
<reference evidence="1" key="1">
    <citation type="submission" date="2022-08" db="EMBL/GenBank/DDBJ databases">
        <authorList>
            <person name="Kallberg Y."/>
            <person name="Tangrot J."/>
            <person name="Rosling A."/>
        </authorList>
    </citation>
    <scope>NUCLEOTIDE SEQUENCE</scope>
    <source>
        <strain evidence="1">Wild A</strain>
    </source>
</reference>
<protein>
    <submittedName>
        <fullName evidence="1">5698_t:CDS:1</fullName>
    </submittedName>
</protein>
<feature type="non-terminal residue" evidence="1">
    <location>
        <position position="49"/>
    </location>
</feature>
<organism evidence="1 2">
    <name type="scientific">Funneliformis geosporum</name>
    <dbReference type="NCBI Taxonomy" id="1117311"/>
    <lineage>
        <taxon>Eukaryota</taxon>
        <taxon>Fungi</taxon>
        <taxon>Fungi incertae sedis</taxon>
        <taxon>Mucoromycota</taxon>
        <taxon>Glomeromycotina</taxon>
        <taxon>Glomeromycetes</taxon>
        <taxon>Glomerales</taxon>
        <taxon>Glomeraceae</taxon>
        <taxon>Funneliformis</taxon>
    </lineage>
</organism>